<name>A0A2Z6RNF6_9GLOM</name>
<keyword evidence="2" id="KW-1185">Reference proteome</keyword>
<comment type="caution">
    <text evidence="1">The sequence shown here is derived from an EMBL/GenBank/DDBJ whole genome shotgun (WGS) entry which is preliminary data.</text>
</comment>
<dbReference type="EMBL" id="BEXD01003921">
    <property type="protein sequence ID" value="GBC03994.1"/>
    <property type="molecule type" value="Genomic_DNA"/>
</dbReference>
<evidence type="ECO:0000313" key="2">
    <source>
        <dbReference type="Proteomes" id="UP000247702"/>
    </source>
</evidence>
<organism evidence="1 2">
    <name type="scientific">Rhizophagus clarus</name>
    <dbReference type="NCBI Taxonomy" id="94130"/>
    <lineage>
        <taxon>Eukaryota</taxon>
        <taxon>Fungi</taxon>
        <taxon>Fungi incertae sedis</taxon>
        <taxon>Mucoromycota</taxon>
        <taxon>Glomeromycotina</taxon>
        <taxon>Glomeromycetes</taxon>
        <taxon>Glomerales</taxon>
        <taxon>Glomeraceae</taxon>
        <taxon>Rhizophagus</taxon>
    </lineage>
</organism>
<proteinExistence type="predicted"/>
<protein>
    <submittedName>
        <fullName evidence="1">Uncharacterized protein</fullName>
    </submittedName>
</protein>
<accession>A0A2Z6RNF6</accession>
<dbReference type="Proteomes" id="UP000247702">
    <property type="component" value="Unassembled WGS sequence"/>
</dbReference>
<reference evidence="1 2" key="1">
    <citation type="submission" date="2017-11" db="EMBL/GenBank/DDBJ databases">
        <title>The genome of Rhizophagus clarus HR1 reveals common genetic basis of auxotrophy among arbuscular mycorrhizal fungi.</title>
        <authorList>
            <person name="Kobayashi Y."/>
        </authorList>
    </citation>
    <scope>NUCLEOTIDE SEQUENCE [LARGE SCALE GENOMIC DNA]</scope>
    <source>
        <strain evidence="1 2">HR1</strain>
    </source>
</reference>
<sequence length="74" mass="8935">MFIFVVLPDKKYDQIFGIKYQMKVLPDKKYDQTFEIKVREVLPNERHDWTFEIKYCQMKSMTGLLELSIAKQKA</sequence>
<dbReference type="AlphaFoldDB" id="A0A2Z6RNF6"/>
<evidence type="ECO:0000313" key="1">
    <source>
        <dbReference type="EMBL" id="GBC03994.1"/>
    </source>
</evidence>
<gene>
    <name evidence="1" type="ORF">RclHR1_05450004</name>
</gene>